<dbReference type="GeneID" id="42693560"/>
<evidence type="ECO:0000313" key="6">
    <source>
        <dbReference type="EMBL" id="OOL80531.1"/>
    </source>
</evidence>
<keyword evidence="4" id="KW-0732">Signal</keyword>
<comment type="caution">
    <text evidence="6">The sequence shown here is derived from an EMBL/GenBank/DDBJ whole genome shotgun (WGS) entry which is preliminary data.</text>
</comment>
<evidence type="ECO:0000313" key="7">
    <source>
        <dbReference type="Proteomes" id="UP000190409"/>
    </source>
</evidence>
<dbReference type="Proteomes" id="UP000190409">
    <property type="component" value="Unassembled WGS sequence"/>
</dbReference>
<accession>A0A1S8KLV3</accession>
<dbReference type="Pfam" id="PF13416">
    <property type="entry name" value="SBP_bac_8"/>
    <property type="match status" value="1"/>
</dbReference>
<evidence type="ECO:0000256" key="1">
    <source>
        <dbReference type="ARBA" id="ARBA00004196"/>
    </source>
</evidence>
<protein>
    <submittedName>
        <fullName evidence="6">ABC transporter substrate-binding protein</fullName>
    </submittedName>
</protein>
<dbReference type="Gene3D" id="3.40.190.10">
    <property type="entry name" value="Periplasmic binding protein-like II"/>
    <property type="match status" value="2"/>
</dbReference>
<dbReference type="RefSeq" id="WP_004634620.1">
    <property type="nucleotide sequence ID" value="NZ_CALFGV010000019.1"/>
</dbReference>
<dbReference type="CDD" id="cd14748">
    <property type="entry name" value="PBP2_UgpB"/>
    <property type="match status" value="1"/>
</dbReference>
<dbReference type="GO" id="GO:0030313">
    <property type="term" value="C:cell envelope"/>
    <property type="evidence" value="ECO:0007669"/>
    <property type="project" value="UniProtKB-SubCell"/>
</dbReference>
<organism evidence="6 7">
    <name type="scientific">Dolosigranulum pigrum</name>
    <dbReference type="NCBI Taxonomy" id="29394"/>
    <lineage>
        <taxon>Bacteria</taxon>
        <taxon>Bacillati</taxon>
        <taxon>Bacillota</taxon>
        <taxon>Bacilli</taxon>
        <taxon>Lactobacillales</taxon>
        <taxon>Carnobacteriaceae</taxon>
        <taxon>Dolosigranulum</taxon>
    </lineage>
</organism>
<keyword evidence="3" id="KW-0813">Transport</keyword>
<name>A0A1S8KLV3_9LACT</name>
<dbReference type="InterPro" id="IPR050490">
    <property type="entry name" value="Bact_solute-bd_prot1"/>
</dbReference>
<dbReference type="EMBL" id="MUYF01000003">
    <property type="protein sequence ID" value="OOL80531.1"/>
    <property type="molecule type" value="Genomic_DNA"/>
</dbReference>
<evidence type="ECO:0000256" key="5">
    <source>
        <dbReference type="ARBA" id="ARBA00022764"/>
    </source>
</evidence>
<reference evidence="6 7" key="1">
    <citation type="submission" date="2017-01" db="EMBL/GenBank/DDBJ databases">
        <title>Complete Genome Sequence of Dolosigranulum pigrum isolated from a Patient with interstitial lung disease.</title>
        <authorList>
            <person name="Mukhopadhyay R."/>
            <person name="Joaquin J."/>
            <person name="Hogue R."/>
            <person name="Fitzgerald S."/>
            <person name="Jospin G."/>
            <person name="Eisen J.A."/>
            <person name="Chaturvedi V."/>
        </authorList>
    </citation>
    <scope>NUCLEOTIDE SEQUENCE [LARGE SCALE GENOMIC DNA]</scope>
    <source>
        <strain evidence="6 7">15S00348</strain>
    </source>
</reference>
<dbReference type="InterPro" id="IPR006061">
    <property type="entry name" value="SBP_1_CS"/>
</dbReference>
<proteinExistence type="inferred from homology"/>
<sequence length="441" mass="47869">MDFKKLAKMSLAMMSAGALLAACGNGDSADSGKDTSAGADDQAAVTELSEPVEITFWHAMNGPHQEALTELVNKFNESQDMVTVNEQGQGSYDDLNQSIKAAATSGDLPTMTQLTPTDVPELASNDILVPLTDEYLTERGLEQETLDDIYEGFLDSSLYQGERFALPFSKSVRVMFYNQDLLDEHDAEVPKSWDDLVALGQKMAEANSDAVALGLENGIEMEWETLARQNGSKFADGEVAELNTPEAVEPLEMIQTMLDEGYARTAGEDGYMSGPFGNGASAVYIGSSAGTAHVAPAAEGINWSTAPIPTYNDTELALFAGNDLGLFQSASAEEQLAFVEFMKFLLEPENSAQWAEATGYLPVRQSALESDSYQKFLEENPAYKAPTEMLDYGMASQTFANYSTFRQNTIDAMESVTISGNKPQDALDTLQKQTEALYQEN</sequence>
<dbReference type="GO" id="GO:0055085">
    <property type="term" value="P:transmembrane transport"/>
    <property type="evidence" value="ECO:0007669"/>
    <property type="project" value="InterPro"/>
</dbReference>
<dbReference type="PROSITE" id="PS01037">
    <property type="entry name" value="SBP_BACTERIAL_1"/>
    <property type="match status" value="1"/>
</dbReference>
<dbReference type="AlphaFoldDB" id="A0A1S8KLV3"/>
<dbReference type="PROSITE" id="PS51257">
    <property type="entry name" value="PROKAR_LIPOPROTEIN"/>
    <property type="match status" value="1"/>
</dbReference>
<dbReference type="PANTHER" id="PTHR43649">
    <property type="entry name" value="ARABINOSE-BINDING PROTEIN-RELATED"/>
    <property type="match status" value="1"/>
</dbReference>
<comment type="subcellular location">
    <subcellularLocation>
        <location evidence="1">Cell envelope</location>
    </subcellularLocation>
</comment>
<dbReference type="SUPFAM" id="SSF53850">
    <property type="entry name" value="Periplasmic binding protein-like II"/>
    <property type="match status" value="1"/>
</dbReference>
<dbReference type="InterPro" id="IPR006059">
    <property type="entry name" value="SBP"/>
</dbReference>
<evidence type="ECO:0000256" key="4">
    <source>
        <dbReference type="ARBA" id="ARBA00022729"/>
    </source>
</evidence>
<comment type="similarity">
    <text evidence="2">Belongs to the bacterial solute-binding protein 1 family.</text>
</comment>
<gene>
    <name evidence="6" type="ORF">BWX42_00880</name>
</gene>
<evidence type="ECO:0000256" key="2">
    <source>
        <dbReference type="ARBA" id="ARBA00008520"/>
    </source>
</evidence>
<keyword evidence="5" id="KW-0574">Periplasm</keyword>
<evidence type="ECO:0000256" key="3">
    <source>
        <dbReference type="ARBA" id="ARBA00022448"/>
    </source>
</evidence>
<dbReference type="PANTHER" id="PTHR43649:SF31">
    <property type="entry name" value="SN-GLYCEROL-3-PHOSPHATE-BINDING PERIPLASMIC PROTEIN UGPB"/>
    <property type="match status" value="1"/>
</dbReference>